<evidence type="ECO:0000313" key="2">
    <source>
        <dbReference type="EMBL" id="SVD07497.1"/>
    </source>
</evidence>
<dbReference type="EMBL" id="UINC01128009">
    <property type="protein sequence ID" value="SVD07497.1"/>
    <property type="molecule type" value="Genomic_DNA"/>
</dbReference>
<feature type="region of interest" description="Disordered" evidence="1">
    <location>
        <begin position="1"/>
        <end position="33"/>
    </location>
</feature>
<dbReference type="AlphaFoldDB" id="A0A382SE56"/>
<accession>A0A382SE56</accession>
<reference evidence="2" key="1">
    <citation type="submission" date="2018-05" db="EMBL/GenBank/DDBJ databases">
        <authorList>
            <person name="Lanie J.A."/>
            <person name="Ng W.-L."/>
            <person name="Kazmierczak K.M."/>
            <person name="Andrzejewski T.M."/>
            <person name="Davidsen T.M."/>
            <person name="Wayne K.J."/>
            <person name="Tettelin H."/>
            <person name="Glass J.I."/>
            <person name="Rusch D."/>
            <person name="Podicherti R."/>
            <person name="Tsui H.-C.T."/>
            <person name="Winkler M.E."/>
        </authorList>
    </citation>
    <scope>NUCLEOTIDE SEQUENCE</scope>
</reference>
<organism evidence="2">
    <name type="scientific">marine metagenome</name>
    <dbReference type="NCBI Taxonomy" id="408172"/>
    <lineage>
        <taxon>unclassified sequences</taxon>
        <taxon>metagenomes</taxon>
        <taxon>ecological metagenomes</taxon>
    </lineage>
</organism>
<name>A0A382SE56_9ZZZZ</name>
<sequence length="33" mass="3807">MTRWPRGGMVTQRIANPYNQHTSHSKVPVKESI</sequence>
<feature type="non-terminal residue" evidence="2">
    <location>
        <position position="33"/>
    </location>
</feature>
<feature type="compositionally biased region" description="Polar residues" evidence="1">
    <location>
        <begin position="13"/>
        <end position="22"/>
    </location>
</feature>
<proteinExistence type="predicted"/>
<evidence type="ECO:0000256" key="1">
    <source>
        <dbReference type="SAM" id="MobiDB-lite"/>
    </source>
</evidence>
<protein>
    <submittedName>
        <fullName evidence="2">Uncharacterized protein</fullName>
    </submittedName>
</protein>
<gene>
    <name evidence="2" type="ORF">METZ01_LOCUS360351</name>
</gene>